<gene>
    <name evidence="3" type="ORF">G7057_04645</name>
</gene>
<protein>
    <submittedName>
        <fullName evidence="3">Stage 0 sporulation family protein</fullName>
    </submittedName>
</protein>
<dbReference type="Proteomes" id="UP000501451">
    <property type="component" value="Chromosome"/>
</dbReference>
<feature type="domain" description="PSP1 C-terminal" evidence="2">
    <location>
        <begin position="61"/>
        <end position="146"/>
    </location>
</feature>
<dbReference type="NCBIfam" id="NF041131">
    <property type="entry name" value="RicT_YaaT_fam"/>
    <property type="match status" value="1"/>
</dbReference>
<dbReference type="PANTHER" id="PTHR43830:SF3">
    <property type="entry name" value="PROTEIN PSP1"/>
    <property type="match status" value="1"/>
</dbReference>
<evidence type="ECO:0000256" key="1">
    <source>
        <dbReference type="SAM" id="Coils"/>
    </source>
</evidence>
<accession>A0A6G7K994</accession>
<dbReference type="PANTHER" id="PTHR43830">
    <property type="entry name" value="PROTEIN PSP1"/>
    <property type="match status" value="1"/>
</dbReference>
<proteinExistence type="predicted"/>
<dbReference type="AlphaFoldDB" id="A0A6G7K994"/>
<name>A0A6G7K994_9LACT</name>
<dbReference type="RefSeq" id="WP_076768089.1">
    <property type="nucleotide sequence ID" value="NZ_CP049740.1"/>
</dbReference>
<dbReference type="InterPro" id="IPR007557">
    <property type="entry name" value="PSP1_C"/>
</dbReference>
<evidence type="ECO:0000313" key="4">
    <source>
        <dbReference type="Proteomes" id="UP000501451"/>
    </source>
</evidence>
<dbReference type="InterPro" id="IPR047767">
    <property type="entry name" value="PSP1-like"/>
</dbReference>
<feature type="coiled-coil region" evidence="1">
    <location>
        <begin position="79"/>
        <end position="106"/>
    </location>
</feature>
<dbReference type="EMBL" id="CP049740">
    <property type="protein sequence ID" value="QII81833.1"/>
    <property type="molecule type" value="Genomic_DNA"/>
</dbReference>
<organism evidence="3 4">
    <name type="scientific">Jeotgalibaca arthritidis</name>
    <dbReference type="NCBI Taxonomy" id="1868794"/>
    <lineage>
        <taxon>Bacteria</taxon>
        <taxon>Bacillati</taxon>
        <taxon>Bacillota</taxon>
        <taxon>Bacilli</taxon>
        <taxon>Lactobacillales</taxon>
        <taxon>Carnobacteriaceae</taxon>
        <taxon>Jeotgalibaca</taxon>
    </lineage>
</organism>
<dbReference type="KEGG" id="jar:G7057_04645"/>
<evidence type="ECO:0000313" key="3">
    <source>
        <dbReference type="EMBL" id="QII81833.1"/>
    </source>
</evidence>
<dbReference type="PROSITE" id="PS51411">
    <property type="entry name" value="PSP1_C"/>
    <property type="match status" value="1"/>
</dbReference>
<evidence type="ECO:0000259" key="2">
    <source>
        <dbReference type="PROSITE" id="PS51411"/>
    </source>
</evidence>
<dbReference type="GO" id="GO:0005737">
    <property type="term" value="C:cytoplasm"/>
    <property type="evidence" value="ECO:0007669"/>
    <property type="project" value="TreeGrafter"/>
</dbReference>
<sequence length="268" mass="30390">MKEVMGLRFITNGTIHYYETGNETYAVNDKVVVQYGETLEIAKVVIASKRCHQKDTAYPSQAIIRRATTDDLEWEAKNKDDANTALRIAKERAREHQLDMKLIKAQYAFDRQKLIFLFSAPGRVDFRVLVRELAAVFKTRIELRQIGSRDEAKLLGGIGPCGRPLCCSTFLGDFSPVSIKMAKDQGLSLNTTKISGICGRLMCCLNFENDTYEELKRSMPDYGQEIETPEGRGKVIALNILSQVVTVRFFKNKKTADYTWEELKGELV</sequence>
<reference evidence="3 4" key="1">
    <citation type="journal article" date="2017" name="Int. J. Syst. Evol. Microbiol.">
        <title>Jeotgalibaca porci sp. nov. and Jeotgalibaca arthritidis sp. nov., isolated from pigs, and emended description of the genus Jeotgalibaca.</title>
        <authorList>
            <person name="Zamora L."/>
            <person name="Perez-Sancho M."/>
            <person name="Dominguez L."/>
            <person name="Fernandez-Garayzabal J.F."/>
            <person name="Vela A.I."/>
        </authorList>
    </citation>
    <scope>NUCLEOTIDE SEQUENCE [LARGE SCALE GENOMIC DNA]</scope>
    <source>
        <strain evidence="3 4">CECT 9157</strain>
    </source>
</reference>
<dbReference type="Pfam" id="PF04468">
    <property type="entry name" value="PSP1"/>
    <property type="match status" value="1"/>
</dbReference>
<keyword evidence="4" id="KW-1185">Reference proteome</keyword>
<keyword evidence="1" id="KW-0175">Coiled coil</keyword>